<dbReference type="InterPro" id="IPR025443">
    <property type="entry name" value="DUF4307"/>
</dbReference>
<name>A0A094Q3H4_9ZZZZ</name>
<dbReference type="Pfam" id="PF14155">
    <property type="entry name" value="DUF4307"/>
    <property type="match status" value="1"/>
</dbReference>
<keyword evidence="1" id="KW-1133">Transmembrane helix</keyword>
<evidence type="ECO:0008006" key="3">
    <source>
        <dbReference type="Google" id="ProtNLM"/>
    </source>
</evidence>
<accession>A0A094Q3H4</accession>
<feature type="transmembrane region" description="Helical" evidence="1">
    <location>
        <begin position="25"/>
        <end position="44"/>
    </location>
</feature>
<dbReference type="AlphaFoldDB" id="A0A094Q3H4"/>
<keyword evidence="1" id="KW-0472">Membrane</keyword>
<dbReference type="EMBL" id="JNSK01000061">
    <property type="protein sequence ID" value="KGA16619.1"/>
    <property type="molecule type" value="Genomic_DNA"/>
</dbReference>
<comment type="caution">
    <text evidence="2">The sequence shown here is derived from an EMBL/GenBank/DDBJ whole genome shotgun (WGS) entry which is preliminary data.</text>
</comment>
<reference evidence="2" key="1">
    <citation type="submission" date="2014-05" db="EMBL/GenBank/DDBJ databases">
        <title>Key roles for freshwater Actinobacteria revealed by deep metagenomic sequencing.</title>
        <authorList>
            <person name="Ghai R."/>
            <person name="Mizuno C.M."/>
            <person name="Picazo A."/>
            <person name="Camacho A."/>
            <person name="Rodriguez-Valera F."/>
        </authorList>
    </citation>
    <scope>NUCLEOTIDE SEQUENCE</scope>
</reference>
<evidence type="ECO:0000313" key="2">
    <source>
        <dbReference type="EMBL" id="KGA16619.1"/>
    </source>
</evidence>
<evidence type="ECO:0000256" key="1">
    <source>
        <dbReference type="SAM" id="Phobius"/>
    </source>
</evidence>
<protein>
    <recommendedName>
        <fullName evidence="3">DUF4307 domain-containing protein</fullName>
    </recommendedName>
</protein>
<proteinExistence type="predicted"/>
<gene>
    <name evidence="2" type="ORF">GM50_13990</name>
</gene>
<keyword evidence="1" id="KW-0812">Transmembrane</keyword>
<organism evidence="2">
    <name type="scientific">freshwater metagenome</name>
    <dbReference type="NCBI Taxonomy" id="449393"/>
    <lineage>
        <taxon>unclassified sequences</taxon>
        <taxon>metagenomes</taxon>
        <taxon>ecological metagenomes</taxon>
    </lineage>
</organism>
<sequence length="131" mass="14620">MNSRRSSDFSYEDRYGVKAPRGWKLPATLIAVVGISWLIWAGLFHSKPEFRTTIISFSIVSDEEVTIRYVVQRNDASTPAICTLQAKDVDKNVVGEIDDEITPGRATFERTTQIPTRNAAATASVLRCRAK</sequence>